<protein>
    <submittedName>
        <fullName evidence="1">Uncharacterized protein</fullName>
    </submittedName>
</protein>
<name>C9KLD3_9FIRM</name>
<evidence type="ECO:0000313" key="2">
    <source>
        <dbReference type="Proteomes" id="UP000003671"/>
    </source>
</evidence>
<keyword evidence="2" id="KW-1185">Reference proteome</keyword>
<evidence type="ECO:0000313" key="1">
    <source>
        <dbReference type="EMBL" id="EEX69411.1"/>
    </source>
</evidence>
<accession>C9KLD3</accession>
<dbReference type="Proteomes" id="UP000003671">
    <property type="component" value="Unassembled WGS sequence"/>
</dbReference>
<dbReference type="EMBL" id="ABWK02000010">
    <property type="protein sequence ID" value="EEX69411.1"/>
    <property type="molecule type" value="Genomic_DNA"/>
</dbReference>
<sequence>MIGSKYLFGLSFKRSLVKKLPIAYVHNQSMFFKTSGLNHK</sequence>
<organism evidence="1 2">
    <name type="scientific">Mitsuokella multacida DSM 20544</name>
    <dbReference type="NCBI Taxonomy" id="500635"/>
    <lineage>
        <taxon>Bacteria</taxon>
        <taxon>Bacillati</taxon>
        <taxon>Bacillota</taxon>
        <taxon>Negativicutes</taxon>
        <taxon>Selenomonadales</taxon>
        <taxon>Selenomonadaceae</taxon>
        <taxon>Mitsuokella</taxon>
    </lineage>
</organism>
<gene>
    <name evidence="1" type="ORF">MITSMUL_04034</name>
</gene>
<comment type="caution">
    <text evidence="1">The sequence shown here is derived from an EMBL/GenBank/DDBJ whole genome shotgun (WGS) entry which is preliminary data.</text>
</comment>
<reference evidence="1" key="1">
    <citation type="submission" date="2009-09" db="EMBL/GenBank/DDBJ databases">
        <authorList>
            <person name="Weinstock G."/>
            <person name="Sodergren E."/>
            <person name="Clifton S."/>
            <person name="Fulton L."/>
            <person name="Fulton B."/>
            <person name="Courtney L."/>
            <person name="Fronick C."/>
            <person name="Harrison M."/>
            <person name="Strong C."/>
            <person name="Farmer C."/>
            <person name="Delahaunty K."/>
            <person name="Markovic C."/>
            <person name="Hall O."/>
            <person name="Minx P."/>
            <person name="Tomlinson C."/>
            <person name="Mitreva M."/>
            <person name="Nelson J."/>
            <person name="Hou S."/>
            <person name="Wollam A."/>
            <person name="Pepin K.H."/>
            <person name="Johnson M."/>
            <person name="Bhonagiri V."/>
            <person name="Nash W.E."/>
            <person name="Warren W."/>
            <person name="Chinwalla A."/>
            <person name="Mardis E.R."/>
            <person name="Wilson R.K."/>
        </authorList>
    </citation>
    <scope>NUCLEOTIDE SEQUENCE [LARGE SCALE GENOMIC DNA]</scope>
    <source>
        <strain evidence="1">DSM 20544</strain>
    </source>
</reference>
<proteinExistence type="predicted"/>
<dbReference type="HOGENOM" id="CLU_3292504_0_0_9"/>
<dbReference type="AlphaFoldDB" id="C9KLD3"/>